<dbReference type="GO" id="GO:0005506">
    <property type="term" value="F:iron ion binding"/>
    <property type="evidence" value="ECO:0007669"/>
    <property type="project" value="InterPro"/>
</dbReference>
<comment type="similarity">
    <text evidence="2 3">Belongs to the cytochrome P450 family.</text>
</comment>
<comment type="cofactor">
    <cofactor evidence="1">
        <name>heme</name>
        <dbReference type="ChEBI" id="CHEBI:30413"/>
    </cofactor>
</comment>
<evidence type="ECO:0000256" key="2">
    <source>
        <dbReference type="ARBA" id="ARBA00010617"/>
    </source>
</evidence>
<dbReference type="RefSeq" id="WP_027551820.1">
    <property type="nucleotide sequence ID" value="NZ_LSEF01000058.1"/>
</dbReference>
<gene>
    <name evidence="4" type="ORF">AXW67_13715</name>
</gene>
<dbReference type="Proteomes" id="UP000077173">
    <property type="component" value="Unassembled WGS sequence"/>
</dbReference>
<dbReference type="AlphaFoldDB" id="A0A176Z922"/>
<organism evidence="4 5">
    <name type="scientific">Bradyrhizobium neotropicale</name>
    <dbReference type="NCBI Taxonomy" id="1497615"/>
    <lineage>
        <taxon>Bacteria</taxon>
        <taxon>Pseudomonadati</taxon>
        <taxon>Pseudomonadota</taxon>
        <taxon>Alphaproteobacteria</taxon>
        <taxon>Hyphomicrobiales</taxon>
        <taxon>Nitrobacteraceae</taxon>
        <taxon>Bradyrhizobium</taxon>
    </lineage>
</organism>
<comment type="caution">
    <text evidence="4">The sequence shown here is derived from an EMBL/GenBank/DDBJ whole genome shotgun (WGS) entry which is preliminary data.</text>
</comment>
<evidence type="ECO:0000313" key="5">
    <source>
        <dbReference type="Proteomes" id="UP000077173"/>
    </source>
</evidence>
<dbReference type="InterPro" id="IPR036396">
    <property type="entry name" value="Cyt_P450_sf"/>
</dbReference>
<proteinExistence type="inferred from homology"/>
<keyword evidence="3" id="KW-0408">Iron</keyword>
<accession>A0A176Z922</accession>
<name>A0A176Z922_9BRAD</name>
<sequence length="392" mass="43944">MSQFASTRIDPFADDVLTDPYPVYHAFRELGPVFRIEQYDIWAMARYEQVESALKDWRTFISGEGVGLKGMNPALPRPMTLQIDPPDHEKGRRVLARTMSPGVAKKLRETFQREAEKKICELVERGTFDAMTDLAMAYPMKVFPDAIGVSEEGRENLLAWSTFVFNSFGPENHILARSRDPGLAAQKWIMDRCARSELRPDGIGMMIYQAADAGEITEHEATHLVRPFLTAGVDTTINGLGNTLLALASHPVQFERLRERPELARNAFEEGLRYDSPVQTFFRTTSREVEIAGDTIPANRKVLIFMASANRDPARWQEPDRFDVERPAAGHVGFGSGIHACVGQMIARLEGELVLTELAKRAKSIELIAEPERMLNNSLRGLKSMPVRVTAA</sequence>
<evidence type="ECO:0000313" key="4">
    <source>
        <dbReference type="EMBL" id="OAF16345.1"/>
    </source>
</evidence>
<keyword evidence="3" id="KW-0503">Monooxygenase</keyword>
<dbReference type="PANTHER" id="PTHR46696:SF1">
    <property type="entry name" value="CYTOCHROME P450 YJIB-RELATED"/>
    <property type="match status" value="1"/>
</dbReference>
<dbReference type="InterPro" id="IPR017972">
    <property type="entry name" value="Cyt_P450_CS"/>
</dbReference>
<dbReference type="CDD" id="cd11037">
    <property type="entry name" value="CYP199A2-like"/>
    <property type="match status" value="1"/>
</dbReference>
<keyword evidence="3" id="KW-0349">Heme</keyword>
<dbReference type="PANTHER" id="PTHR46696">
    <property type="entry name" value="P450, PUTATIVE (EUROFUNG)-RELATED"/>
    <property type="match status" value="1"/>
</dbReference>
<dbReference type="GO" id="GO:0016705">
    <property type="term" value="F:oxidoreductase activity, acting on paired donors, with incorporation or reduction of molecular oxygen"/>
    <property type="evidence" value="ECO:0007669"/>
    <property type="project" value="InterPro"/>
</dbReference>
<dbReference type="SUPFAM" id="SSF48264">
    <property type="entry name" value="Cytochrome P450"/>
    <property type="match status" value="1"/>
</dbReference>
<protein>
    <submittedName>
        <fullName evidence="4">Cytochrome</fullName>
    </submittedName>
</protein>
<keyword evidence="5" id="KW-1185">Reference proteome</keyword>
<dbReference type="Pfam" id="PF00067">
    <property type="entry name" value="p450"/>
    <property type="match status" value="1"/>
</dbReference>
<dbReference type="PROSITE" id="PS00086">
    <property type="entry name" value="CYTOCHROME_P450"/>
    <property type="match status" value="1"/>
</dbReference>
<evidence type="ECO:0000256" key="1">
    <source>
        <dbReference type="ARBA" id="ARBA00001971"/>
    </source>
</evidence>
<keyword evidence="3" id="KW-0560">Oxidoreductase</keyword>
<keyword evidence="3" id="KW-0479">Metal-binding</keyword>
<dbReference type="Gene3D" id="1.10.630.10">
    <property type="entry name" value="Cytochrome P450"/>
    <property type="match status" value="1"/>
</dbReference>
<reference evidence="4 5" key="1">
    <citation type="submission" date="2016-02" db="EMBL/GenBank/DDBJ databases">
        <title>Draft genome sequence of the strain BR 10247T Bradyrhizobium neotropicale isolated from nodules of Centrolobium paraense.</title>
        <authorList>
            <person name="Simoes-Araujo J.L."/>
            <person name="Barauna A.C."/>
            <person name="Silva K."/>
            <person name="Zilli J.E."/>
        </authorList>
    </citation>
    <scope>NUCLEOTIDE SEQUENCE [LARGE SCALE GENOMIC DNA]</scope>
    <source>
        <strain evidence="4 5">BR 10247</strain>
    </source>
</reference>
<dbReference type="EMBL" id="LSEF01000058">
    <property type="protein sequence ID" value="OAF16345.1"/>
    <property type="molecule type" value="Genomic_DNA"/>
</dbReference>
<evidence type="ECO:0000256" key="3">
    <source>
        <dbReference type="RuleBase" id="RU000461"/>
    </source>
</evidence>
<dbReference type="GO" id="GO:0004497">
    <property type="term" value="F:monooxygenase activity"/>
    <property type="evidence" value="ECO:0007669"/>
    <property type="project" value="UniProtKB-KW"/>
</dbReference>
<dbReference type="InterPro" id="IPR001128">
    <property type="entry name" value="Cyt_P450"/>
</dbReference>
<dbReference type="GO" id="GO:0020037">
    <property type="term" value="F:heme binding"/>
    <property type="evidence" value="ECO:0007669"/>
    <property type="project" value="InterPro"/>
</dbReference>